<comment type="caution">
    <text evidence="1">The sequence shown here is derived from an EMBL/GenBank/DDBJ whole genome shotgun (WGS) entry which is preliminary data.</text>
</comment>
<accession>A0AA36IAK9</accession>
<reference evidence="1" key="1">
    <citation type="submission" date="2023-08" db="EMBL/GenBank/DDBJ databases">
        <authorList>
            <person name="Chen Y."/>
            <person name="Shah S."/>
            <person name="Dougan E. K."/>
            <person name="Thang M."/>
            <person name="Chan C."/>
        </authorList>
    </citation>
    <scope>NUCLEOTIDE SEQUENCE</scope>
</reference>
<protein>
    <submittedName>
        <fullName evidence="1">Uncharacterized protein</fullName>
    </submittedName>
</protein>
<dbReference type="Proteomes" id="UP001178507">
    <property type="component" value="Unassembled WGS sequence"/>
</dbReference>
<sequence>MVMLDFGAMVAQHQLRNGQFFAFEHPAGATSWSQPSLQALANDPRCFSVDFDQCQVCLRCPKTGKLIKKRTRLLSNAPLIKDIFAPLQCKCTSPHAHIEGSVNGMSLSVFCQHYPAEFCEKLAEAVQLTVRRVER</sequence>
<proteinExistence type="predicted"/>
<dbReference type="AlphaFoldDB" id="A0AA36IAK9"/>
<keyword evidence="3" id="KW-1185">Reference proteome</keyword>
<organism evidence="1 3">
    <name type="scientific">Effrenium voratum</name>
    <dbReference type="NCBI Taxonomy" id="2562239"/>
    <lineage>
        <taxon>Eukaryota</taxon>
        <taxon>Sar</taxon>
        <taxon>Alveolata</taxon>
        <taxon>Dinophyceae</taxon>
        <taxon>Suessiales</taxon>
        <taxon>Symbiodiniaceae</taxon>
        <taxon>Effrenium</taxon>
    </lineage>
</organism>
<dbReference type="EMBL" id="CAUJNA010003750">
    <property type="protein sequence ID" value="CAJ1409098.1"/>
    <property type="molecule type" value="Genomic_DNA"/>
</dbReference>
<evidence type="ECO:0000313" key="2">
    <source>
        <dbReference type="EMBL" id="CAJ1409098.1"/>
    </source>
</evidence>
<name>A0AA36IAK9_9DINO</name>
<gene>
    <name evidence="1" type="ORF">EVOR1521_LOCUS10987</name>
    <name evidence="2" type="ORF">EVOR1521_LOCUS30277</name>
</gene>
<evidence type="ECO:0000313" key="1">
    <source>
        <dbReference type="EMBL" id="CAJ1384050.1"/>
    </source>
</evidence>
<dbReference type="EMBL" id="CAUJNA010001074">
    <property type="protein sequence ID" value="CAJ1384050.1"/>
    <property type="molecule type" value="Genomic_DNA"/>
</dbReference>
<evidence type="ECO:0000313" key="3">
    <source>
        <dbReference type="Proteomes" id="UP001178507"/>
    </source>
</evidence>